<dbReference type="SMART" id="SM00408">
    <property type="entry name" value="IGc2"/>
    <property type="match status" value="3"/>
</dbReference>
<reference evidence="10" key="1">
    <citation type="submission" date="2025-08" db="UniProtKB">
        <authorList>
            <consortium name="Ensembl"/>
        </authorList>
    </citation>
    <scope>IDENTIFICATION</scope>
</reference>
<reference evidence="10" key="2">
    <citation type="submission" date="2025-09" db="UniProtKB">
        <authorList>
            <consortium name="Ensembl"/>
        </authorList>
    </citation>
    <scope>IDENTIFICATION</scope>
</reference>
<dbReference type="Gene3D" id="3.30.200.20">
    <property type="entry name" value="Phosphorylase Kinase, domain 1"/>
    <property type="match status" value="1"/>
</dbReference>
<protein>
    <submittedName>
        <fullName evidence="10">Uncharacterized protein</fullName>
    </submittedName>
</protein>
<dbReference type="SMART" id="SM00409">
    <property type="entry name" value="IG"/>
    <property type="match status" value="3"/>
</dbReference>
<dbReference type="InterPro" id="IPR008266">
    <property type="entry name" value="Tyr_kinase_AS"/>
</dbReference>
<dbReference type="InterPro" id="IPR013098">
    <property type="entry name" value="Ig_I-set"/>
</dbReference>
<keyword evidence="5" id="KW-1015">Disulfide bond</keyword>
<keyword evidence="11" id="KW-1185">Reference proteome</keyword>
<feature type="domain" description="Protein kinase" evidence="7">
    <location>
        <begin position="458"/>
        <end position="712"/>
    </location>
</feature>
<dbReference type="InterPro" id="IPR003599">
    <property type="entry name" value="Ig_sub"/>
</dbReference>
<name>A0A673GNJ7_9TELE</name>
<dbReference type="SMART" id="SM00060">
    <property type="entry name" value="FN3"/>
    <property type="match status" value="1"/>
</dbReference>
<dbReference type="CDD" id="cd00063">
    <property type="entry name" value="FN3"/>
    <property type="match status" value="1"/>
</dbReference>
<dbReference type="InterPro" id="IPR000719">
    <property type="entry name" value="Prot_kinase_dom"/>
</dbReference>
<dbReference type="Pfam" id="PF00041">
    <property type="entry name" value="fn3"/>
    <property type="match status" value="1"/>
</dbReference>
<dbReference type="SUPFAM" id="SSF48726">
    <property type="entry name" value="Immunoglobulin"/>
    <property type="match status" value="3"/>
</dbReference>
<evidence type="ECO:0000256" key="3">
    <source>
        <dbReference type="ARBA" id="ARBA00022737"/>
    </source>
</evidence>
<dbReference type="PROSITE" id="PS50853">
    <property type="entry name" value="FN3"/>
    <property type="match status" value="1"/>
</dbReference>
<dbReference type="InterPro" id="IPR003961">
    <property type="entry name" value="FN3_dom"/>
</dbReference>
<evidence type="ECO:0000259" key="8">
    <source>
        <dbReference type="PROSITE" id="PS50835"/>
    </source>
</evidence>
<evidence type="ECO:0000259" key="9">
    <source>
        <dbReference type="PROSITE" id="PS50853"/>
    </source>
</evidence>
<organism evidence="10 11">
    <name type="scientific">Sinocyclocheilus rhinocerous</name>
    <dbReference type="NCBI Taxonomy" id="307959"/>
    <lineage>
        <taxon>Eukaryota</taxon>
        <taxon>Metazoa</taxon>
        <taxon>Chordata</taxon>
        <taxon>Craniata</taxon>
        <taxon>Vertebrata</taxon>
        <taxon>Euteleostomi</taxon>
        <taxon>Actinopterygii</taxon>
        <taxon>Neopterygii</taxon>
        <taxon>Teleostei</taxon>
        <taxon>Ostariophysi</taxon>
        <taxon>Cypriniformes</taxon>
        <taxon>Cyprinidae</taxon>
        <taxon>Cyprininae</taxon>
        <taxon>Sinocyclocheilus</taxon>
    </lineage>
</organism>
<dbReference type="PROSITE" id="PS50835">
    <property type="entry name" value="IG_LIKE"/>
    <property type="match status" value="3"/>
</dbReference>
<feature type="domain" description="Ig-like" evidence="8">
    <location>
        <begin position="776"/>
        <end position="864"/>
    </location>
</feature>
<dbReference type="FunFam" id="2.60.40.10:FF:000867">
    <property type="entry name" value="Titin a"/>
    <property type="match status" value="1"/>
</dbReference>
<dbReference type="AlphaFoldDB" id="A0A673GNJ7"/>
<feature type="domain" description="Ig-like" evidence="8">
    <location>
        <begin position="236"/>
        <end position="327"/>
    </location>
</feature>
<dbReference type="Pfam" id="PF00069">
    <property type="entry name" value="Pkinase"/>
    <property type="match status" value="1"/>
</dbReference>
<dbReference type="PROSITE" id="PS00109">
    <property type="entry name" value="PROTEIN_KINASE_TYR"/>
    <property type="match status" value="1"/>
</dbReference>
<dbReference type="Proteomes" id="UP000472270">
    <property type="component" value="Unassembled WGS sequence"/>
</dbReference>
<dbReference type="InterPro" id="IPR003598">
    <property type="entry name" value="Ig_sub2"/>
</dbReference>
<keyword evidence="6" id="KW-0393">Immunoglobulin domain</keyword>
<dbReference type="GO" id="GO:0004672">
    <property type="term" value="F:protein kinase activity"/>
    <property type="evidence" value="ECO:0007669"/>
    <property type="project" value="InterPro"/>
</dbReference>
<evidence type="ECO:0000259" key="7">
    <source>
        <dbReference type="PROSITE" id="PS50011"/>
    </source>
</evidence>
<evidence type="ECO:0000256" key="1">
    <source>
        <dbReference type="ARBA" id="ARBA00006692"/>
    </source>
</evidence>
<feature type="domain" description="Fibronectin type-III" evidence="9">
    <location>
        <begin position="331"/>
        <end position="424"/>
    </location>
</feature>
<dbReference type="PROSITE" id="PS50011">
    <property type="entry name" value="PROTEIN_KINASE_DOM"/>
    <property type="match status" value="1"/>
</dbReference>
<dbReference type="FunFam" id="3.30.200.20:FF:000286">
    <property type="entry name" value="Titin a"/>
    <property type="match status" value="1"/>
</dbReference>
<keyword evidence="2" id="KW-0808">Transferase</keyword>
<dbReference type="Gene3D" id="2.60.40.10">
    <property type="entry name" value="Immunoglobulins"/>
    <property type="match status" value="4"/>
</dbReference>
<dbReference type="Pfam" id="PF07679">
    <property type="entry name" value="I-set"/>
    <property type="match status" value="3"/>
</dbReference>
<comment type="similarity">
    <text evidence="1">Belongs to the protein kinase superfamily. CAMK Ser/Thr protein kinase family.</text>
</comment>
<keyword evidence="3" id="KW-0677">Repeat</keyword>
<dbReference type="InterPro" id="IPR013783">
    <property type="entry name" value="Ig-like_fold"/>
</dbReference>
<proteinExistence type="inferred from homology"/>
<feature type="domain" description="Ig-like" evidence="8">
    <location>
        <begin position="115"/>
        <end position="205"/>
    </location>
</feature>
<dbReference type="InterPro" id="IPR007110">
    <property type="entry name" value="Ig-like_dom"/>
</dbReference>
<dbReference type="SUPFAM" id="SSF56112">
    <property type="entry name" value="Protein kinase-like (PK-like)"/>
    <property type="match status" value="2"/>
</dbReference>
<dbReference type="SUPFAM" id="SSF49265">
    <property type="entry name" value="Fibronectin type III"/>
    <property type="match status" value="1"/>
</dbReference>
<dbReference type="GO" id="GO:0005524">
    <property type="term" value="F:ATP binding"/>
    <property type="evidence" value="ECO:0007669"/>
    <property type="project" value="InterPro"/>
</dbReference>
<evidence type="ECO:0000256" key="2">
    <source>
        <dbReference type="ARBA" id="ARBA00022679"/>
    </source>
</evidence>
<dbReference type="InterPro" id="IPR036116">
    <property type="entry name" value="FN3_sf"/>
</dbReference>
<dbReference type="InterPro" id="IPR011009">
    <property type="entry name" value="Kinase-like_dom_sf"/>
</dbReference>
<keyword evidence="4" id="KW-0418">Kinase</keyword>
<dbReference type="InterPro" id="IPR036179">
    <property type="entry name" value="Ig-like_dom_sf"/>
</dbReference>
<dbReference type="PANTHER" id="PTHR47633">
    <property type="entry name" value="IMMUNOGLOBULIN"/>
    <property type="match status" value="1"/>
</dbReference>
<evidence type="ECO:0000313" key="11">
    <source>
        <dbReference type="Proteomes" id="UP000472270"/>
    </source>
</evidence>
<dbReference type="Gene3D" id="1.10.510.10">
    <property type="entry name" value="Transferase(Phosphotransferase) domain 1"/>
    <property type="match status" value="2"/>
</dbReference>
<dbReference type="FunFam" id="2.60.40.10:FF:001345">
    <property type="entry name" value="titin isoform X1"/>
    <property type="match status" value="2"/>
</dbReference>
<sequence>MIESICNAEYSFDDEAFKHASVEALDFVDRLLTKERKHRMTAAEALNHPWLTMNSEQLSTRSIKITRHKRYYQAMVRKEWNTVVSSARVASGGAIRSQRGVTVSKVKIAPFEHGPVAGQIKHSAADEGDDIKLICNIDNYDSTTEITWYCGVRQLEGGTKYEIIYEDGLATITIKGITRTDDGTYRCKVVNEYGEDSAYTELFVKGVRSYREFYTTRVVKKVKRRVDTARLLQRPPEFTLPLCNRTAYIGEDVRFGVTITVHPEPRVMWLKTGQKIMPGDDDKKYTFVSDKGLYQLVIHKLDPDDDAEYTVVARNRFGDDSCKARLTVIPRPAPADNTLRPMIRATLHWVTSASDGGSKVTNYIIEKCATTAERWIRVGQSRDTHYTVVNLFGKTSYQFRVIAENKFGQSAPSEPSGSVVTKEDKSRVLNYDEEVDDTRPVSKSKAPHSEAKNVHNKYMIAEELGHGQFGIIHRCIETSSEKTYMAKFVKVRGADQALVKKEIATLNVTRHKSFLLLHESFDCPEELVMIYEFISGVDIFERLGTANFELNEREIVNYIRQVCEALEFLHSKSYGHFDIRPENIVYTTRKGTNVKIIELGQSRHLTPGDQIKIQYTTAEFAAPEIHQNEMVSTVTDMWSVGVLVYVLLSGLNPFAAETNQQMIESICNAEYSFDDEAFKHASVEALDFVDRLLTKERKHRMTAAEALNHPWLTMNSEQLSTRSIKITRHKRYYQAMVKKEWNTVVSSARVASGGAIRSQRGVTVSKVKIAPFEHGPVAGQIKHSAADEGDDIKLICNIDNYDSTTEVTWYCGVRQLEESAKNEITYEDELATITIKGITRTDDGTYRCKVVNEYGEDSAYAELFVKGSEAEEAKEKEEKK</sequence>
<evidence type="ECO:0000256" key="6">
    <source>
        <dbReference type="ARBA" id="ARBA00023319"/>
    </source>
</evidence>
<evidence type="ECO:0000256" key="4">
    <source>
        <dbReference type="ARBA" id="ARBA00022777"/>
    </source>
</evidence>
<dbReference type="PANTHER" id="PTHR47633:SF7">
    <property type="entry name" value="TITIN HOMOLOG"/>
    <property type="match status" value="1"/>
</dbReference>
<accession>A0A673GNJ7</accession>
<dbReference type="Ensembl" id="ENSSRHT00000015457.1">
    <property type="protein sequence ID" value="ENSSRHP00000014956.1"/>
    <property type="gene ID" value="ENSSRHG00000008281.1"/>
</dbReference>
<dbReference type="FunFam" id="1.10.510.10:FF:000329">
    <property type="entry name" value="Titin a"/>
    <property type="match status" value="1"/>
</dbReference>
<evidence type="ECO:0000256" key="5">
    <source>
        <dbReference type="ARBA" id="ARBA00023157"/>
    </source>
</evidence>
<evidence type="ECO:0000313" key="10">
    <source>
        <dbReference type="Ensembl" id="ENSSRHP00000014956.1"/>
    </source>
</evidence>